<dbReference type="AlphaFoldDB" id="A0A2S3VXZ5"/>
<gene>
    <name evidence="1" type="ORF">KMAL_32190</name>
</gene>
<comment type="caution">
    <text evidence="1">The sequence shown here is derived from an EMBL/GenBank/DDBJ whole genome shotgun (WGS) entry which is preliminary data.</text>
</comment>
<dbReference type="EMBL" id="POTC01000115">
    <property type="protein sequence ID" value="POF61163.1"/>
    <property type="molecule type" value="Genomic_DNA"/>
</dbReference>
<proteinExistence type="predicted"/>
<protein>
    <submittedName>
        <fullName evidence="1">Uncharacterized protein</fullName>
    </submittedName>
</protein>
<accession>A0A2S3VXZ5</accession>
<dbReference type="Proteomes" id="UP000237344">
    <property type="component" value="Unassembled WGS sequence"/>
</dbReference>
<sequence>MYLHVRHIAIPPIRNHGATDRHQNEPSGK</sequence>
<keyword evidence="2" id="KW-1185">Reference proteome</keyword>
<evidence type="ECO:0000313" key="2">
    <source>
        <dbReference type="Proteomes" id="UP000237344"/>
    </source>
</evidence>
<organism evidence="1 2">
    <name type="scientific">Novacetimonas maltaceti</name>
    <dbReference type="NCBI Taxonomy" id="1203393"/>
    <lineage>
        <taxon>Bacteria</taxon>
        <taxon>Pseudomonadati</taxon>
        <taxon>Pseudomonadota</taxon>
        <taxon>Alphaproteobacteria</taxon>
        <taxon>Acetobacterales</taxon>
        <taxon>Acetobacteraceae</taxon>
        <taxon>Novacetimonas</taxon>
    </lineage>
</organism>
<reference evidence="1 2" key="1">
    <citation type="submission" date="2018-01" db="EMBL/GenBank/DDBJ databases">
        <title>Draft Genome Sequence of Komagataeibacter maltaceti LMG 1529, a Vinegar Producing Acetic Acid Bacterium Isolated from Malt Vinegar Brewery Acetifiers.</title>
        <authorList>
            <person name="Zhang Q."/>
            <person name="Hollensteiner J."/>
            <person name="Poehlein A."/>
            <person name="Daniel R."/>
        </authorList>
    </citation>
    <scope>NUCLEOTIDE SEQUENCE [LARGE SCALE GENOMIC DNA]</scope>
    <source>
        <strain evidence="1 2">LMG 1529</strain>
    </source>
</reference>
<name>A0A2S3VXZ5_9PROT</name>
<evidence type="ECO:0000313" key="1">
    <source>
        <dbReference type="EMBL" id="POF61163.1"/>
    </source>
</evidence>